<evidence type="ECO:0000313" key="1">
    <source>
        <dbReference type="EMBL" id="CAH2254164.1"/>
    </source>
</evidence>
<name>A0A8S4SA68_9NEOP</name>
<reference evidence="1" key="1">
    <citation type="submission" date="2022-03" db="EMBL/GenBank/DDBJ databases">
        <authorList>
            <person name="Lindestad O."/>
        </authorList>
    </citation>
    <scope>NUCLEOTIDE SEQUENCE</scope>
</reference>
<protein>
    <submittedName>
        <fullName evidence="1">Jg14369 protein</fullName>
    </submittedName>
</protein>
<dbReference type="AlphaFoldDB" id="A0A8S4SA68"/>
<sequence>MAHLMVSGETWPTEQHCVGHARRRGEDSLPQPIVRSGEYFLPGRALHELYEGDTGAFLGVPGASQRCAEDGHRGGFS</sequence>
<comment type="caution">
    <text evidence="1">The sequence shown here is derived from an EMBL/GenBank/DDBJ whole genome shotgun (WGS) entry which is preliminary data.</text>
</comment>
<gene>
    <name evidence="1" type="primary">jg14369</name>
    <name evidence="1" type="ORF">PAEG_LOCUS22621</name>
</gene>
<organism evidence="1 2">
    <name type="scientific">Pararge aegeria aegeria</name>
    <dbReference type="NCBI Taxonomy" id="348720"/>
    <lineage>
        <taxon>Eukaryota</taxon>
        <taxon>Metazoa</taxon>
        <taxon>Ecdysozoa</taxon>
        <taxon>Arthropoda</taxon>
        <taxon>Hexapoda</taxon>
        <taxon>Insecta</taxon>
        <taxon>Pterygota</taxon>
        <taxon>Neoptera</taxon>
        <taxon>Endopterygota</taxon>
        <taxon>Lepidoptera</taxon>
        <taxon>Glossata</taxon>
        <taxon>Ditrysia</taxon>
        <taxon>Papilionoidea</taxon>
        <taxon>Nymphalidae</taxon>
        <taxon>Satyrinae</taxon>
        <taxon>Satyrini</taxon>
        <taxon>Parargina</taxon>
        <taxon>Pararge</taxon>
    </lineage>
</organism>
<accession>A0A8S4SA68</accession>
<evidence type="ECO:0000313" key="2">
    <source>
        <dbReference type="Proteomes" id="UP000838756"/>
    </source>
</evidence>
<dbReference type="Proteomes" id="UP000838756">
    <property type="component" value="Unassembled WGS sequence"/>
</dbReference>
<keyword evidence="2" id="KW-1185">Reference proteome</keyword>
<proteinExistence type="predicted"/>
<dbReference type="EMBL" id="CAKXAJ010026072">
    <property type="protein sequence ID" value="CAH2254164.1"/>
    <property type="molecule type" value="Genomic_DNA"/>
</dbReference>